<gene>
    <name evidence="1" type="ORF">CEXT_282531</name>
</gene>
<keyword evidence="2" id="KW-1185">Reference proteome</keyword>
<evidence type="ECO:0000313" key="2">
    <source>
        <dbReference type="Proteomes" id="UP001054945"/>
    </source>
</evidence>
<accession>A0AAV4WFN8</accession>
<dbReference type="Proteomes" id="UP001054945">
    <property type="component" value="Unassembled WGS sequence"/>
</dbReference>
<protein>
    <submittedName>
        <fullName evidence="1">Uncharacterized protein</fullName>
    </submittedName>
</protein>
<dbReference type="AlphaFoldDB" id="A0AAV4WFN8"/>
<sequence length="87" mass="9630">MTPIQKNVENCQGFVEESGRAERGSCTANHFTPRQSPPQFSRPTTCIGKRVFWHSKRGEVIWGADSGMSCVGRSDFSAPLCRCSCMT</sequence>
<organism evidence="1 2">
    <name type="scientific">Caerostris extrusa</name>
    <name type="common">Bark spider</name>
    <name type="synonym">Caerostris bankana</name>
    <dbReference type="NCBI Taxonomy" id="172846"/>
    <lineage>
        <taxon>Eukaryota</taxon>
        <taxon>Metazoa</taxon>
        <taxon>Ecdysozoa</taxon>
        <taxon>Arthropoda</taxon>
        <taxon>Chelicerata</taxon>
        <taxon>Arachnida</taxon>
        <taxon>Araneae</taxon>
        <taxon>Araneomorphae</taxon>
        <taxon>Entelegynae</taxon>
        <taxon>Araneoidea</taxon>
        <taxon>Araneidae</taxon>
        <taxon>Caerostris</taxon>
    </lineage>
</organism>
<proteinExistence type="predicted"/>
<evidence type="ECO:0000313" key="1">
    <source>
        <dbReference type="EMBL" id="GIY81058.1"/>
    </source>
</evidence>
<dbReference type="EMBL" id="BPLR01016072">
    <property type="protein sequence ID" value="GIY81058.1"/>
    <property type="molecule type" value="Genomic_DNA"/>
</dbReference>
<comment type="caution">
    <text evidence="1">The sequence shown here is derived from an EMBL/GenBank/DDBJ whole genome shotgun (WGS) entry which is preliminary data.</text>
</comment>
<reference evidence="1 2" key="1">
    <citation type="submission" date="2021-06" db="EMBL/GenBank/DDBJ databases">
        <title>Caerostris extrusa draft genome.</title>
        <authorList>
            <person name="Kono N."/>
            <person name="Arakawa K."/>
        </authorList>
    </citation>
    <scope>NUCLEOTIDE SEQUENCE [LARGE SCALE GENOMIC DNA]</scope>
</reference>
<name>A0AAV4WFN8_CAEEX</name>